<evidence type="ECO:0000256" key="1">
    <source>
        <dbReference type="ARBA" id="ARBA00003174"/>
    </source>
</evidence>
<dbReference type="PANTHER" id="PTHR47466:SF1">
    <property type="entry name" value="METALLOPROTEASE MEP1 (AFU_ORTHOLOGUE AFUA_1G07730)-RELATED"/>
    <property type="match status" value="1"/>
</dbReference>
<dbReference type="SUPFAM" id="SSF55486">
    <property type="entry name" value="Metalloproteases ('zincins'), catalytic domain"/>
    <property type="match status" value="1"/>
</dbReference>
<keyword evidence="7" id="KW-0862">Zinc</keyword>
<accession>A0A0A1TF77</accession>
<keyword evidence="5" id="KW-0732">Signal</keyword>
<dbReference type="HOGENOM" id="CLU_048726_0_0_1"/>
<evidence type="ECO:0000256" key="2">
    <source>
        <dbReference type="ARBA" id="ARBA00008721"/>
    </source>
</evidence>
<dbReference type="OrthoDB" id="536211at2759"/>
<evidence type="ECO:0000256" key="4">
    <source>
        <dbReference type="ARBA" id="ARBA00022723"/>
    </source>
</evidence>
<evidence type="ECO:0000256" key="5">
    <source>
        <dbReference type="ARBA" id="ARBA00022729"/>
    </source>
</evidence>
<evidence type="ECO:0000256" key="8">
    <source>
        <dbReference type="ARBA" id="ARBA00023049"/>
    </source>
</evidence>
<evidence type="ECO:0000313" key="12">
    <source>
        <dbReference type="Proteomes" id="UP000039046"/>
    </source>
</evidence>
<evidence type="ECO:0000256" key="9">
    <source>
        <dbReference type="ARBA" id="ARBA00023157"/>
    </source>
</evidence>
<name>A0A0A1TF77_9HYPO</name>
<dbReference type="EMBL" id="CDHN01000002">
    <property type="protein sequence ID" value="CEJ86170.1"/>
    <property type="molecule type" value="Genomic_DNA"/>
</dbReference>
<reference evidence="11 12" key="1">
    <citation type="journal article" date="2015" name="Genome Announc.">
        <title>Draft Genome Sequence and Gene Annotation of the Entomopathogenic Fungus Verticillium hemipterigenum.</title>
        <authorList>
            <person name="Horn F."/>
            <person name="Habel A."/>
            <person name="Scharf D.H."/>
            <person name="Dworschak J."/>
            <person name="Brakhage A.A."/>
            <person name="Guthke R."/>
            <person name="Hertweck C."/>
            <person name="Linde J."/>
        </authorList>
    </citation>
    <scope>NUCLEOTIDE SEQUENCE [LARGE SCALE GENOMIC DNA]</scope>
</reference>
<evidence type="ECO:0000313" key="11">
    <source>
        <dbReference type="EMBL" id="CEJ86170.1"/>
    </source>
</evidence>
<sequence>MKFSILFAVAASASRLYPRALLDQCNTSEPTVEYLAAVKEHQEQHAATGNQLFSSSSDVTKIPLYVHVVATSENQSDGYLTKHQIHQQVAKMNTAFTDAQYHFHLKDIDWTVNDDWANYRDQDAMKQTLRKGDYGTLNLYFQTYLGKEHRNGQCAYPTKTHQGSKTFYQDGCSIKHTTVAEGSTAIHETGHWFGLRHTFEGGCDGDGDGIDDTPASLQTFYCPQGSDTCPDQPGLDPIHNYMSYNDCRSEFTPGQVSRMHHLYKKFRQI</sequence>
<organism evidence="11 12">
    <name type="scientific">[Torrubiella] hemipterigena</name>
    <dbReference type="NCBI Taxonomy" id="1531966"/>
    <lineage>
        <taxon>Eukaryota</taxon>
        <taxon>Fungi</taxon>
        <taxon>Dikarya</taxon>
        <taxon>Ascomycota</taxon>
        <taxon>Pezizomycotina</taxon>
        <taxon>Sordariomycetes</taxon>
        <taxon>Hypocreomycetidae</taxon>
        <taxon>Hypocreales</taxon>
        <taxon>Clavicipitaceae</taxon>
        <taxon>Clavicipitaceae incertae sedis</taxon>
        <taxon>'Torrubiella' clade</taxon>
    </lineage>
</organism>
<dbReference type="Proteomes" id="UP000039046">
    <property type="component" value="Unassembled WGS sequence"/>
</dbReference>
<keyword evidence="3" id="KW-0645">Protease</keyword>
<evidence type="ECO:0000256" key="7">
    <source>
        <dbReference type="ARBA" id="ARBA00022833"/>
    </source>
</evidence>
<evidence type="ECO:0000259" key="10">
    <source>
        <dbReference type="Pfam" id="PF05572"/>
    </source>
</evidence>
<keyword evidence="12" id="KW-1185">Reference proteome</keyword>
<comment type="similarity">
    <text evidence="2">Belongs to the peptidase M43B family.</text>
</comment>
<proteinExistence type="inferred from homology"/>
<keyword evidence="8" id="KW-0482">Metalloprotease</keyword>
<dbReference type="GO" id="GO:0006508">
    <property type="term" value="P:proteolysis"/>
    <property type="evidence" value="ECO:0007669"/>
    <property type="project" value="UniProtKB-KW"/>
</dbReference>
<dbReference type="AlphaFoldDB" id="A0A0A1TF77"/>
<dbReference type="PANTHER" id="PTHR47466">
    <property type="match status" value="1"/>
</dbReference>
<evidence type="ECO:0000256" key="6">
    <source>
        <dbReference type="ARBA" id="ARBA00022801"/>
    </source>
</evidence>
<dbReference type="GO" id="GO:0046872">
    <property type="term" value="F:metal ion binding"/>
    <property type="evidence" value="ECO:0007669"/>
    <property type="project" value="UniProtKB-KW"/>
</dbReference>
<dbReference type="InterPro" id="IPR008754">
    <property type="entry name" value="Peptidase_M43"/>
</dbReference>
<protein>
    <recommendedName>
        <fullName evidence="10">Peptidase M43 pregnancy-associated plasma-A domain-containing protein</fullName>
    </recommendedName>
</protein>
<evidence type="ECO:0000256" key="3">
    <source>
        <dbReference type="ARBA" id="ARBA00022670"/>
    </source>
</evidence>
<comment type="function">
    <text evidence="1">Secreted metalloproteinase that allows assimilation of proteinaceous substrates.</text>
</comment>
<dbReference type="GO" id="GO:0008237">
    <property type="term" value="F:metallopeptidase activity"/>
    <property type="evidence" value="ECO:0007669"/>
    <property type="project" value="UniProtKB-KW"/>
</dbReference>
<keyword evidence="6" id="KW-0378">Hydrolase</keyword>
<dbReference type="InterPro" id="IPR024079">
    <property type="entry name" value="MetalloPept_cat_dom_sf"/>
</dbReference>
<dbReference type="Gene3D" id="3.40.390.10">
    <property type="entry name" value="Collagenase (Catalytic Domain)"/>
    <property type="match status" value="1"/>
</dbReference>
<keyword evidence="4" id="KW-0479">Metal-binding</keyword>
<dbReference type="Pfam" id="PF05572">
    <property type="entry name" value="Peptidase_M43"/>
    <property type="match status" value="1"/>
</dbReference>
<gene>
    <name evidence="11" type="ORF">VHEMI04029</name>
</gene>
<feature type="domain" description="Peptidase M43 pregnancy-associated plasma-A" evidence="10">
    <location>
        <begin position="136"/>
        <end position="261"/>
    </location>
</feature>
<keyword evidence="9" id="KW-1015">Disulfide bond</keyword>